<dbReference type="PANTHER" id="PTHR34998:SF4">
    <property type="match status" value="1"/>
</dbReference>
<dbReference type="PANTHER" id="PTHR34998">
    <property type="entry name" value="OS04G0357400 PROTEIN-RELATED"/>
    <property type="match status" value="1"/>
</dbReference>
<comment type="caution">
    <text evidence="2">The sequence shown here is derived from an EMBL/GenBank/DDBJ whole genome shotgun (WGS) entry which is preliminary data.</text>
</comment>
<dbReference type="Proteomes" id="UP000815260">
    <property type="component" value="Chromosome 3B"/>
</dbReference>
<proteinExistence type="predicted"/>
<keyword evidence="1" id="KW-0732">Signal</keyword>
<gene>
    <name evidence="2" type="ORF">CFC21_044396</name>
</gene>
<evidence type="ECO:0000313" key="2">
    <source>
        <dbReference type="EMBL" id="KAF7033285.1"/>
    </source>
</evidence>
<sequence>MERKAVCISLVIFALVLFAGPDPVAAAVYSVGEVVMPMSPSLRLEDSVSPELGVDLDVHHRVFGDVGKGALDPNKSACKPKCAGDGQPYTGRGCQAIYGCVPK</sequence>
<reference evidence="2" key="1">
    <citation type="journal article" date="2017" name="Gigascience">
        <title>The first near-complete assembly of the hexaploid bread wheat genome, Triticum aestivum.</title>
        <authorList>
            <person name="Zimin A.V."/>
            <person name="Puiu D."/>
            <person name="Hall R."/>
            <person name="Kingan S."/>
            <person name="Clavijo B.J."/>
            <person name="Salzberg S.L."/>
        </authorList>
    </citation>
    <scope>NUCLEOTIDE SEQUENCE</scope>
    <source>
        <tissue evidence="2">Leaf</tissue>
    </source>
</reference>
<name>A0A3B6FY55_WHEAT</name>
<accession>A0A3B6FY55</accession>
<feature type="signal peptide" evidence="1">
    <location>
        <begin position="1"/>
        <end position="26"/>
    </location>
</feature>
<dbReference type="EMBL" id="CM022218">
    <property type="protein sequence ID" value="KAF7033285.1"/>
    <property type="molecule type" value="Genomic_DNA"/>
</dbReference>
<protein>
    <submittedName>
        <fullName evidence="2">Uncharacterized protein</fullName>
    </submittedName>
</protein>
<dbReference type="OMA" id="PKCAGDG"/>
<organism evidence="2">
    <name type="scientific">Triticum aestivum</name>
    <name type="common">Wheat</name>
    <dbReference type="NCBI Taxonomy" id="4565"/>
    <lineage>
        <taxon>Eukaryota</taxon>
        <taxon>Viridiplantae</taxon>
        <taxon>Streptophyta</taxon>
        <taxon>Embryophyta</taxon>
        <taxon>Tracheophyta</taxon>
        <taxon>Spermatophyta</taxon>
        <taxon>Magnoliopsida</taxon>
        <taxon>Liliopsida</taxon>
        <taxon>Poales</taxon>
        <taxon>Poaceae</taxon>
        <taxon>BOP clade</taxon>
        <taxon>Pooideae</taxon>
        <taxon>Triticodae</taxon>
        <taxon>Triticeae</taxon>
        <taxon>Triticinae</taxon>
        <taxon>Triticum</taxon>
    </lineage>
</organism>
<feature type="chain" id="PRO_5045547488" evidence="1">
    <location>
        <begin position="27"/>
        <end position="103"/>
    </location>
</feature>
<reference evidence="2" key="2">
    <citation type="submission" date="2020-03" db="EMBL/GenBank/DDBJ databases">
        <title>The second near-complete assembly of the hexaploid bread wheat (Triticum aestivum) genome.</title>
        <authorList>
            <person name="Zimin A.V."/>
            <person name="Puiu D."/>
            <person name="Shumante A."/>
            <person name="Alonge M."/>
            <person name="Salzberg S.L."/>
        </authorList>
    </citation>
    <scope>NUCLEOTIDE SEQUENCE</scope>
    <source>
        <tissue evidence="2">Leaf</tissue>
    </source>
</reference>
<evidence type="ECO:0000256" key="1">
    <source>
        <dbReference type="SAM" id="SignalP"/>
    </source>
</evidence>